<dbReference type="CDD" id="cd04730">
    <property type="entry name" value="NPD_like"/>
    <property type="match status" value="1"/>
</dbReference>
<evidence type="ECO:0000256" key="7">
    <source>
        <dbReference type="ARBA" id="ARBA00023033"/>
    </source>
</evidence>
<dbReference type="InterPro" id="IPR013785">
    <property type="entry name" value="Aldolase_TIM"/>
</dbReference>
<dbReference type="Pfam" id="PF03060">
    <property type="entry name" value="NMO"/>
    <property type="match status" value="1"/>
</dbReference>
<reference evidence="11 12" key="1">
    <citation type="submission" date="2019-04" db="EMBL/GenBank/DDBJ databases">
        <title>Herbidospora sp. NEAU-GS14.nov., a novel actinomycete isolated from soil.</title>
        <authorList>
            <person name="Han L."/>
        </authorList>
    </citation>
    <scope>NUCLEOTIDE SEQUENCE [LARGE SCALE GENOMIC DNA]</scope>
    <source>
        <strain evidence="11 12">NEAU-GS14</strain>
    </source>
</reference>
<comment type="cofactor">
    <cofactor evidence="1">
        <name>FMN</name>
        <dbReference type="ChEBI" id="CHEBI:58210"/>
    </cofactor>
</comment>
<evidence type="ECO:0000313" key="11">
    <source>
        <dbReference type="EMBL" id="TKK91685.1"/>
    </source>
</evidence>
<evidence type="ECO:0000256" key="2">
    <source>
        <dbReference type="ARBA" id="ARBA00009881"/>
    </source>
</evidence>
<dbReference type="PANTHER" id="PTHR42747">
    <property type="entry name" value="NITRONATE MONOOXYGENASE-RELATED"/>
    <property type="match status" value="1"/>
</dbReference>
<protein>
    <recommendedName>
        <fullName evidence="8">Propionate 3-nitronate monooxygenase</fullName>
    </recommendedName>
</protein>
<evidence type="ECO:0000256" key="9">
    <source>
        <dbReference type="ARBA" id="ARBA00049401"/>
    </source>
</evidence>
<comment type="catalytic activity">
    <reaction evidence="9">
        <text>3 propionate 3-nitronate + 3 O2 + H2O = 3 3-oxopropanoate + 2 nitrate + nitrite + H2O2 + 3 H(+)</text>
        <dbReference type="Rhea" id="RHEA:57332"/>
        <dbReference type="ChEBI" id="CHEBI:15377"/>
        <dbReference type="ChEBI" id="CHEBI:15378"/>
        <dbReference type="ChEBI" id="CHEBI:15379"/>
        <dbReference type="ChEBI" id="CHEBI:16240"/>
        <dbReference type="ChEBI" id="CHEBI:16301"/>
        <dbReference type="ChEBI" id="CHEBI:17632"/>
        <dbReference type="ChEBI" id="CHEBI:33190"/>
        <dbReference type="ChEBI" id="CHEBI:136067"/>
    </reaction>
</comment>
<dbReference type="RefSeq" id="WP_137245379.1">
    <property type="nucleotide sequence ID" value="NZ_SZQA01000001.1"/>
</dbReference>
<keyword evidence="6" id="KW-0560">Oxidoreductase</keyword>
<dbReference type="SUPFAM" id="SSF51412">
    <property type="entry name" value="Inosine monophosphate dehydrogenase (IMPDH)"/>
    <property type="match status" value="1"/>
</dbReference>
<evidence type="ECO:0000256" key="10">
    <source>
        <dbReference type="SAM" id="SignalP"/>
    </source>
</evidence>
<keyword evidence="4" id="KW-0285">Flavoprotein</keyword>
<gene>
    <name evidence="11" type="ORF">FDA94_02625</name>
</gene>
<keyword evidence="12" id="KW-1185">Reference proteome</keyword>
<proteinExistence type="inferred from homology"/>
<dbReference type="GO" id="GO:0009636">
    <property type="term" value="P:response to toxic substance"/>
    <property type="evidence" value="ECO:0007669"/>
    <property type="project" value="UniProtKB-KW"/>
</dbReference>
<comment type="caution">
    <text evidence="11">The sequence shown here is derived from an EMBL/GenBank/DDBJ whole genome shotgun (WGS) entry which is preliminary data.</text>
</comment>
<dbReference type="InterPro" id="IPR004136">
    <property type="entry name" value="NMO"/>
</dbReference>
<keyword evidence="5" id="KW-0288">FMN</keyword>
<evidence type="ECO:0000256" key="1">
    <source>
        <dbReference type="ARBA" id="ARBA00001917"/>
    </source>
</evidence>
<evidence type="ECO:0000256" key="5">
    <source>
        <dbReference type="ARBA" id="ARBA00022643"/>
    </source>
</evidence>
<dbReference type="Gene3D" id="3.20.20.70">
    <property type="entry name" value="Aldolase class I"/>
    <property type="match status" value="1"/>
</dbReference>
<dbReference type="GO" id="GO:0018580">
    <property type="term" value="F:nitronate monooxygenase activity"/>
    <property type="evidence" value="ECO:0007669"/>
    <property type="project" value="InterPro"/>
</dbReference>
<sequence length="345" mass="35405">MHSALSGLGLTSPVLAAPMAGGGSTPALVIAAAKAGGFGFVAAGYKTPAALAEQIGQVRAAGVLFGVNLFAPNPVPVDRQAYREYADLLRAEADRYGVDVSDVEATEDDDHWQDKIDLLLAEPVPVVSFTFGLPEEATVAALRAAGTLVVQTVTSAEEARAAADRGVDLLAVQASAAGGHSGTLTPDRIPPEIPLPQLLGEVGAAVRLPLIAAGGIATPTAVGAALAAGADAVSVGTVLLRSDESGASAPHRDALADTRRRCTVITRAFTGRPARGLRNEFTDRYTAEAPAGYPALHHLTSPIRKAAAAAGDPERINLWAGTGYHNAAAEPATRILTGLTRRLWL</sequence>
<feature type="chain" id="PRO_5038776464" description="Propionate 3-nitronate monooxygenase" evidence="10">
    <location>
        <begin position="17"/>
        <end position="345"/>
    </location>
</feature>
<feature type="signal peptide" evidence="10">
    <location>
        <begin position="1"/>
        <end position="16"/>
    </location>
</feature>
<name>A0A4U3MPV5_9ACTN</name>
<evidence type="ECO:0000256" key="4">
    <source>
        <dbReference type="ARBA" id="ARBA00022630"/>
    </source>
</evidence>
<dbReference type="AlphaFoldDB" id="A0A4U3MPV5"/>
<dbReference type="OrthoDB" id="9778912at2"/>
<dbReference type="Proteomes" id="UP000308705">
    <property type="component" value="Unassembled WGS sequence"/>
</dbReference>
<evidence type="ECO:0000256" key="8">
    <source>
        <dbReference type="ARBA" id="ARBA00031155"/>
    </source>
</evidence>
<evidence type="ECO:0000313" key="12">
    <source>
        <dbReference type="Proteomes" id="UP000308705"/>
    </source>
</evidence>
<keyword evidence="10" id="KW-0732">Signal</keyword>
<dbReference type="EMBL" id="SZQA01000001">
    <property type="protein sequence ID" value="TKK91685.1"/>
    <property type="molecule type" value="Genomic_DNA"/>
</dbReference>
<evidence type="ECO:0000256" key="3">
    <source>
        <dbReference type="ARBA" id="ARBA00022575"/>
    </source>
</evidence>
<comment type="similarity">
    <text evidence="2">Belongs to the nitronate monooxygenase family. NMO class I subfamily.</text>
</comment>
<dbReference type="PANTHER" id="PTHR42747:SF3">
    <property type="entry name" value="NITRONATE MONOOXYGENASE-RELATED"/>
    <property type="match status" value="1"/>
</dbReference>
<accession>A0A4U3MPV5</accession>
<evidence type="ECO:0000256" key="6">
    <source>
        <dbReference type="ARBA" id="ARBA00023002"/>
    </source>
</evidence>
<organism evidence="11 12">
    <name type="scientific">Herbidospora galbida</name>
    <dbReference type="NCBI Taxonomy" id="2575442"/>
    <lineage>
        <taxon>Bacteria</taxon>
        <taxon>Bacillati</taxon>
        <taxon>Actinomycetota</taxon>
        <taxon>Actinomycetes</taxon>
        <taxon>Streptosporangiales</taxon>
        <taxon>Streptosporangiaceae</taxon>
        <taxon>Herbidospora</taxon>
    </lineage>
</organism>
<keyword evidence="3" id="KW-0216">Detoxification</keyword>
<keyword evidence="7 11" id="KW-0503">Monooxygenase</keyword>